<dbReference type="EMBL" id="SNXR01000001">
    <property type="protein sequence ID" value="TDP61892.1"/>
    <property type="molecule type" value="Genomic_DNA"/>
</dbReference>
<evidence type="ECO:0000256" key="2">
    <source>
        <dbReference type="SAM" id="SignalP"/>
    </source>
</evidence>
<keyword evidence="5" id="KW-1185">Reference proteome</keyword>
<feature type="non-terminal residue" evidence="4">
    <location>
        <position position="1704"/>
    </location>
</feature>
<name>A0A4R6QIC5_9FLAO</name>
<organism evidence="4 5">
    <name type="scientific">Flavobacterium dankookense</name>
    <dbReference type="NCBI Taxonomy" id="706186"/>
    <lineage>
        <taxon>Bacteria</taxon>
        <taxon>Pseudomonadati</taxon>
        <taxon>Bacteroidota</taxon>
        <taxon>Flavobacteriia</taxon>
        <taxon>Flavobacteriales</taxon>
        <taxon>Flavobacteriaceae</taxon>
        <taxon>Flavobacterium</taxon>
    </lineage>
</organism>
<dbReference type="InterPro" id="IPR014755">
    <property type="entry name" value="Cu-Rt/internalin_Ig-like"/>
</dbReference>
<dbReference type="PROSITE" id="PS51841">
    <property type="entry name" value="LTD"/>
    <property type="match status" value="1"/>
</dbReference>
<feature type="chain" id="PRO_5020810540" evidence="2">
    <location>
        <begin position="23"/>
        <end position="1704"/>
    </location>
</feature>
<dbReference type="Pfam" id="PF19081">
    <property type="entry name" value="Ig_7"/>
    <property type="match status" value="1"/>
</dbReference>
<reference evidence="4 5" key="1">
    <citation type="submission" date="2019-03" db="EMBL/GenBank/DDBJ databases">
        <title>Genomic Encyclopedia of Archaeal and Bacterial Type Strains, Phase II (KMG-II): from individual species to whole genera.</title>
        <authorList>
            <person name="Goeker M."/>
        </authorList>
    </citation>
    <scope>NUCLEOTIDE SEQUENCE [LARGE SCALE GENOMIC DNA]</scope>
    <source>
        <strain evidence="4 5">DSM 25687</strain>
    </source>
</reference>
<dbReference type="Gene3D" id="2.60.40.1220">
    <property type="match status" value="1"/>
</dbReference>
<accession>A0A4R6QIC5</accession>
<dbReference type="Gene3D" id="2.60.120.260">
    <property type="entry name" value="Galactose-binding domain-like"/>
    <property type="match status" value="2"/>
</dbReference>
<dbReference type="OrthoDB" id="1391397at2"/>
<dbReference type="RefSeq" id="WP_133531410.1">
    <property type="nucleotide sequence ID" value="NZ_SNXR01000001.1"/>
</dbReference>
<keyword evidence="1 2" id="KW-0732">Signal</keyword>
<proteinExistence type="predicted"/>
<dbReference type="InterPro" id="IPR001322">
    <property type="entry name" value="Lamin_tail_dom"/>
</dbReference>
<dbReference type="Pfam" id="PF00932">
    <property type="entry name" value="LTD"/>
    <property type="match status" value="1"/>
</dbReference>
<feature type="signal peptide" evidence="2">
    <location>
        <begin position="1"/>
        <end position="22"/>
    </location>
</feature>
<protein>
    <submittedName>
        <fullName evidence="4">Lamin tail-like protein</fullName>
    </submittedName>
</protein>
<evidence type="ECO:0000259" key="3">
    <source>
        <dbReference type="PROSITE" id="PS51841"/>
    </source>
</evidence>
<evidence type="ECO:0000313" key="5">
    <source>
        <dbReference type="Proteomes" id="UP000295260"/>
    </source>
</evidence>
<dbReference type="Proteomes" id="UP000295260">
    <property type="component" value="Unassembled WGS sequence"/>
</dbReference>
<evidence type="ECO:0000256" key="1">
    <source>
        <dbReference type="ARBA" id="ARBA00022729"/>
    </source>
</evidence>
<sequence>MNCKSILKNIFLFALLFNVAQIKSQNLLVNGDFETGTVVGFFSNGAGYVRIFPPFTGTTNSGNWAFTNDPQPMNTASFVSGGDHTTGSGLMLVFDGNTTGGQQNFWEAGNGGGGVCGLTIGGTYTFSYWIKSVYGNVAGNPTPADIRVDILNANSVTLVSGSTVAPPTSSGWQQVTYTFVAAGNCANIKMYNNNTSSDGNDFAIDDMAVNPPPIALSITTSSNNPTCNNASDGFIIGYGVGGVQPYTLYNLTGTVTANNSTGIFTGLPAGPYTIKVTDSNGATAQRNVTLVNPPGINAIANTAICLGQQTTLNVSGSTSGYTWTSSPNDVSLTTPNIANPIVSPTQTTTYTVTSTNNVPVNLITNGDFSSGNVAFQSDYQFLTTTVPAGTQKTYGLTTNSNTWFGGFANCTDRSGTGIMMVVDGSITNAGNDMVWGQTVVVNPNQNYNFSFWMQSVAQPNPAQIRVVINGVTLGTFTASTNNCDWNNYAQGWNSGTATTAVIELFDSRVTAAGNDFALDDITFTTNNTCVLTDQVVVTVNSLSPTITCGTATPTSQAFNWSTVTGATNYTVSYTINNGTPVNVGIVNPTTYNVTGINPTDSIRITVTPNGTGCFTAASLTCGSVPVCPQPIVSVTQQPTCAVPTGTIVFTSPLNTSPLPVPSELFISEVTDESVGSLTYIEIYNGTGTTKNLSNYKIKVYNNGNNFISPNCDIQLSGTLNNNDVFVLAIGSNANQGGVVPDLVVGNCGAINENDNIRLTSNTDVEIDNFGRRDGVNYTPANQPGYTFRRLQTAPKPTNTWNINDWTALDPQDYTEVGGYVYQTSNYEYSVNGGINYQSNPIFAGLAPGNYSAVIRDIVSGCVSTPIPLVINALPTVTPPTVLPVTYCQNATAVPLTATPSAGGTLNWYLTNNTSETPLATAPTPTTGTLGDTTYYVSQTIGGCESVRVALTVRVTNQPPNATPILFCANSTPTSAEFDFNSIGQTNYTFSYTIDGGTPVTGVIPTFPSSYIVNGLTAGQSVTLTITWNGLCTTSRTETCFASCTSPTLITTPPAAVCTPNTVDLTLPAVTAGSTTGTTLTYWTNAAATIALANPNAVSAGGIYYIKSTIGTCSTIQSVSVTINTTPVLSVTNPPAVCAPNTVDITLPAITAGSFGVGTLSYWTDSSATIPLANPSSISSGGTYYIKGTHVTCFDIEPVTVTINPNVNLIITNPPALCSGIAVAVDLTLPNVTVGSTTGTLTYWTNALATFPLNNPSTVTIGGTYYIMLTIGTCSVIKPVIVTIDQSPVLEITNPSPICSPGSIDLTVPALTVGSSSGVKTYWTDSAATIPLASPNSITSSGVFYIKLTFGSCYDIKPVTVTINQTPSLVITNPASVCSPATLNLQAPAITIGSTGSGVLSYWTNLAATNSLTNPNAVSSSGTYYIKSTVGDCFDIEPVNVIVNPRNNPTFSSFGPYCEGVTIPALPTTSNNSIPGTWNPAVVDNTTTTTYTFTPNTNQCANTYSVQIVIIPQVTPTIDIVQSCGSNTVTVTSPLGSQYAYSLDSLPVQPSPFFNNLSAGNHSIVAIQTTANCTSNPVNFTINTIINDVVINPNPLPLEICDLNNDGFGAFDLTSAIPSIVGANTYTITYHETEDDANLDGTTIPNPSNYNSIDPSTQTIYIRIESTTTSCFEVVELELIVNPTPEATVPEDLHLCDYTGAVGYE</sequence>
<evidence type="ECO:0000313" key="4">
    <source>
        <dbReference type="EMBL" id="TDP61892.1"/>
    </source>
</evidence>
<comment type="caution">
    <text evidence="4">The sequence shown here is derived from an EMBL/GenBank/DDBJ whole genome shotgun (WGS) entry which is preliminary data.</text>
</comment>
<feature type="domain" description="LTD" evidence="3">
    <location>
        <begin position="649"/>
        <end position="773"/>
    </location>
</feature>
<dbReference type="InterPro" id="IPR044023">
    <property type="entry name" value="Ig_7"/>
</dbReference>
<gene>
    <name evidence="4" type="ORF">BC748_0001</name>
</gene>